<evidence type="ECO:0000256" key="4">
    <source>
        <dbReference type="ARBA" id="ARBA00023014"/>
    </source>
</evidence>
<keyword evidence="4" id="KW-0411">Iron-sulfur</keyword>
<organism evidence="7 8">
    <name type="scientific">Clonostachys rhizophaga</name>
    <dbReference type="NCBI Taxonomy" id="160324"/>
    <lineage>
        <taxon>Eukaryota</taxon>
        <taxon>Fungi</taxon>
        <taxon>Dikarya</taxon>
        <taxon>Ascomycota</taxon>
        <taxon>Pezizomycotina</taxon>
        <taxon>Sordariomycetes</taxon>
        <taxon>Hypocreomycetidae</taxon>
        <taxon>Hypocreales</taxon>
        <taxon>Bionectriaceae</taxon>
        <taxon>Clonostachys</taxon>
    </lineage>
</organism>
<keyword evidence="8" id="KW-1185">Reference proteome</keyword>
<dbReference type="EMBL" id="CABFNQ020000653">
    <property type="protein sequence ID" value="CAH0021294.1"/>
    <property type="molecule type" value="Genomic_DNA"/>
</dbReference>
<keyword evidence="1" id="KW-0001">2Fe-2S</keyword>
<dbReference type="InterPro" id="IPR036922">
    <property type="entry name" value="Rieske_2Fe-2S_sf"/>
</dbReference>
<accession>A0A9N9YJR8</accession>
<dbReference type="OrthoDB" id="426882at2759"/>
<keyword evidence="3" id="KW-0408">Iron</keyword>
<dbReference type="GO" id="GO:0046872">
    <property type="term" value="F:metal ion binding"/>
    <property type="evidence" value="ECO:0007669"/>
    <property type="project" value="UniProtKB-KW"/>
</dbReference>
<keyword evidence="2" id="KW-0479">Metal-binding</keyword>
<dbReference type="Pfam" id="PF00355">
    <property type="entry name" value="Rieske"/>
    <property type="match status" value="1"/>
</dbReference>
<dbReference type="Gene3D" id="2.102.10.10">
    <property type="entry name" value="Rieske [2Fe-2S] iron-sulphur domain"/>
    <property type="match status" value="1"/>
</dbReference>
<gene>
    <name evidence="7" type="ORF">CRHIZ90672A_00011133</name>
</gene>
<dbReference type="InterPro" id="IPR017941">
    <property type="entry name" value="Rieske_2Fe-2S"/>
</dbReference>
<comment type="caution">
    <text evidence="7">The sequence shown here is derived from an EMBL/GenBank/DDBJ whole genome shotgun (WGS) entry which is preliminary data.</text>
</comment>
<dbReference type="AlphaFoldDB" id="A0A9N9YJR8"/>
<dbReference type="GO" id="GO:0051537">
    <property type="term" value="F:2 iron, 2 sulfur cluster binding"/>
    <property type="evidence" value="ECO:0007669"/>
    <property type="project" value="UniProtKB-KW"/>
</dbReference>
<dbReference type="PANTHER" id="PTHR21496">
    <property type="entry name" value="FERREDOXIN-RELATED"/>
    <property type="match status" value="1"/>
</dbReference>
<feature type="domain" description="Rieske" evidence="6">
    <location>
        <begin position="82"/>
        <end position="161"/>
    </location>
</feature>
<dbReference type="PANTHER" id="PTHR21496:SF0">
    <property type="entry name" value="RIESKE DOMAIN-CONTAINING PROTEIN"/>
    <property type="match status" value="1"/>
</dbReference>
<evidence type="ECO:0000256" key="3">
    <source>
        <dbReference type="ARBA" id="ARBA00023004"/>
    </source>
</evidence>
<evidence type="ECO:0000256" key="2">
    <source>
        <dbReference type="ARBA" id="ARBA00022723"/>
    </source>
</evidence>
<sequence>MAQGRPDTSWHFVGQASAFPNVTSDKASALNELYPCGSARGPELDSSATGCKVFFVSDEKDSDATTVDLNDPIKALELKNQVLIFQYNGKFHAIDHKCPHSSFPLSQGIPFDIEDFGVVLSAGIQCPKHGWSFDLFTGMADRNAYKLTIWELQLRPATVNLEQGENGQDQEIWNNTLRRAANAWNVLTLHYAPTLG</sequence>
<proteinExistence type="predicted"/>
<dbReference type="CDD" id="cd03467">
    <property type="entry name" value="Rieske"/>
    <property type="match status" value="1"/>
</dbReference>
<reference evidence="7" key="1">
    <citation type="submission" date="2021-10" db="EMBL/GenBank/DDBJ databases">
        <authorList>
            <person name="Piombo E."/>
        </authorList>
    </citation>
    <scope>NUCLEOTIDE SEQUENCE</scope>
</reference>
<evidence type="ECO:0000313" key="8">
    <source>
        <dbReference type="Proteomes" id="UP000696573"/>
    </source>
</evidence>
<protein>
    <recommendedName>
        <fullName evidence="6">Rieske domain-containing protein</fullName>
    </recommendedName>
</protein>
<evidence type="ECO:0000256" key="5">
    <source>
        <dbReference type="ARBA" id="ARBA00034078"/>
    </source>
</evidence>
<dbReference type="Proteomes" id="UP000696573">
    <property type="component" value="Unassembled WGS sequence"/>
</dbReference>
<evidence type="ECO:0000313" key="7">
    <source>
        <dbReference type="EMBL" id="CAH0021294.1"/>
    </source>
</evidence>
<evidence type="ECO:0000256" key="1">
    <source>
        <dbReference type="ARBA" id="ARBA00022714"/>
    </source>
</evidence>
<dbReference type="SUPFAM" id="SSF50022">
    <property type="entry name" value="ISP domain"/>
    <property type="match status" value="1"/>
</dbReference>
<dbReference type="PROSITE" id="PS51296">
    <property type="entry name" value="RIESKE"/>
    <property type="match status" value="1"/>
</dbReference>
<comment type="cofactor">
    <cofactor evidence="5">
        <name>[2Fe-2S] cluster</name>
        <dbReference type="ChEBI" id="CHEBI:190135"/>
    </cofactor>
</comment>
<evidence type="ECO:0000259" key="6">
    <source>
        <dbReference type="PROSITE" id="PS51296"/>
    </source>
</evidence>
<name>A0A9N9YJR8_9HYPO</name>